<evidence type="ECO:0000313" key="2">
    <source>
        <dbReference type="Proteomes" id="UP001164250"/>
    </source>
</evidence>
<proteinExistence type="predicted"/>
<gene>
    <name evidence="1" type="ORF">Patl1_10443</name>
</gene>
<protein>
    <submittedName>
        <fullName evidence="1">Uncharacterized protein</fullName>
    </submittedName>
</protein>
<name>A0ACC1A2S6_9ROSI</name>
<organism evidence="1 2">
    <name type="scientific">Pistacia atlantica</name>
    <dbReference type="NCBI Taxonomy" id="434234"/>
    <lineage>
        <taxon>Eukaryota</taxon>
        <taxon>Viridiplantae</taxon>
        <taxon>Streptophyta</taxon>
        <taxon>Embryophyta</taxon>
        <taxon>Tracheophyta</taxon>
        <taxon>Spermatophyta</taxon>
        <taxon>Magnoliopsida</taxon>
        <taxon>eudicotyledons</taxon>
        <taxon>Gunneridae</taxon>
        <taxon>Pentapetalae</taxon>
        <taxon>rosids</taxon>
        <taxon>malvids</taxon>
        <taxon>Sapindales</taxon>
        <taxon>Anacardiaceae</taxon>
        <taxon>Pistacia</taxon>
    </lineage>
</organism>
<comment type="caution">
    <text evidence="1">The sequence shown here is derived from an EMBL/GenBank/DDBJ whole genome shotgun (WGS) entry which is preliminary data.</text>
</comment>
<dbReference type="EMBL" id="CM047908">
    <property type="protein sequence ID" value="KAJ0080736.1"/>
    <property type="molecule type" value="Genomic_DNA"/>
</dbReference>
<sequence length="199" mass="22669">MNKEMESAHWDLDAAAKVIEPEAIFTKPSHKYFAFESFVCKTMLEGFNFPNFSPTTESQSFNKVPREQYLNEFKKLKSVNVKHFLSQKQNSNSSLAKFTRAKYLHLVHAKMECSLFGNLNQRKQINGGDFPDSVPRNCRFSEVYMENVSDDSIVSCEIPDFGVDFRVNFTVVPGFKIGKTVIQSQVYLSPVTVNSPASR</sequence>
<dbReference type="Proteomes" id="UP001164250">
    <property type="component" value="Chromosome 12"/>
</dbReference>
<accession>A0ACC1A2S6</accession>
<evidence type="ECO:0000313" key="1">
    <source>
        <dbReference type="EMBL" id="KAJ0080736.1"/>
    </source>
</evidence>
<reference evidence="2" key="1">
    <citation type="journal article" date="2023" name="G3 (Bethesda)">
        <title>Genome assembly and association tests identify interacting loci associated with vigor, precocity, and sex in interspecific pistachio rootstocks.</title>
        <authorList>
            <person name="Palmer W."/>
            <person name="Jacygrad E."/>
            <person name="Sagayaradj S."/>
            <person name="Cavanaugh K."/>
            <person name="Han R."/>
            <person name="Bertier L."/>
            <person name="Beede B."/>
            <person name="Kafkas S."/>
            <person name="Golino D."/>
            <person name="Preece J."/>
            <person name="Michelmore R."/>
        </authorList>
    </citation>
    <scope>NUCLEOTIDE SEQUENCE [LARGE SCALE GENOMIC DNA]</scope>
</reference>
<keyword evidence="2" id="KW-1185">Reference proteome</keyword>